<dbReference type="AlphaFoldDB" id="A0A2A9N9Y2"/>
<dbReference type="InterPro" id="IPR000719">
    <property type="entry name" value="Prot_kinase_dom"/>
</dbReference>
<keyword evidence="4" id="KW-0067">ATP-binding</keyword>
<keyword evidence="3" id="KW-0418">Kinase</keyword>
<evidence type="ECO:0000256" key="2">
    <source>
        <dbReference type="ARBA" id="ARBA00022741"/>
    </source>
</evidence>
<proteinExistence type="predicted"/>
<dbReference type="GO" id="GO:0005524">
    <property type="term" value="F:ATP binding"/>
    <property type="evidence" value="ECO:0007669"/>
    <property type="project" value="UniProtKB-KW"/>
</dbReference>
<evidence type="ECO:0000256" key="1">
    <source>
        <dbReference type="ARBA" id="ARBA00022679"/>
    </source>
</evidence>
<dbReference type="STRING" id="703135.A0A2A9N9Y2"/>
<keyword evidence="7" id="KW-1185">Reference proteome</keyword>
<reference evidence="6 7" key="1">
    <citation type="submission" date="2014-02" db="EMBL/GenBank/DDBJ databases">
        <title>Transposable element dynamics among asymbiotic and ectomycorrhizal Amanita fungi.</title>
        <authorList>
            <consortium name="DOE Joint Genome Institute"/>
            <person name="Hess J."/>
            <person name="Skrede I."/>
            <person name="Wolfe B."/>
            <person name="LaButti K."/>
            <person name="Ohm R.A."/>
            <person name="Grigoriev I.V."/>
            <person name="Pringle A."/>
        </authorList>
    </citation>
    <scope>NUCLEOTIDE SEQUENCE [LARGE SCALE GENOMIC DNA]</scope>
    <source>
        <strain evidence="6 7">SKay4041</strain>
    </source>
</reference>
<dbReference type="InterPro" id="IPR051681">
    <property type="entry name" value="Ser/Thr_Kinases-Pseudokinases"/>
</dbReference>
<accession>A0A2A9N9Y2</accession>
<dbReference type="InterPro" id="IPR011009">
    <property type="entry name" value="Kinase-like_dom_sf"/>
</dbReference>
<keyword evidence="2" id="KW-0547">Nucleotide-binding</keyword>
<dbReference type="Gene3D" id="1.10.510.10">
    <property type="entry name" value="Transferase(Phosphotransferase) domain 1"/>
    <property type="match status" value="1"/>
</dbReference>
<evidence type="ECO:0000313" key="6">
    <source>
        <dbReference type="EMBL" id="PFH46888.1"/>
    </source>
</evidence>
<protein>
    <recommendedName>
        <fullName evidence="5">Protein kinase domain-containing protein</fullName>
    </recommendedName>
</protein>
<dbReference type="PROSITE" id="PS50011">
    <property type="entry name" value="PROTEIN_KINASE_DOM"/>
    <property type="match status" value="1"/>
</dbReference>
<dbReference type="OrthoDB" id="5987198at2759"/>
<evidence type="ECO:0000256" key="3">
    <source>
        <dbReference type="ARBA" id="ARBA00022777"/>
    </source>
</evidence>
<dbReference type="PANTHER" id="PTHR44329:SF288">
    <property type="entry name" value="MITOGEN-ACTIVATED PROTEIN KINASE KINASE KINASE 20"/>
    <property type="match status" value="1"/>
</dbReference>
<sequence length="307" mass="34702">MAVLLLPGAISLPTSEDVHKRLLRCCNHIEYVSLRAKRTDVFGVDSDIMVKMVILCGNHSESNQGILNETAKQLHKPLIISQKYISRCFTHTISSPLLDSHTRVARTVLVEPFYKNGNVLQYLKGLDSSDLGVARRMTEQLATGMYHLHARNVVHGKLHLGNILVDNDGNILISDVELEARATKIPQLASSQRITFCRHVDFTKPPEHLRALETNEGLFSPQKSTDVYTFACCVFSIHTRKHLKDAFSGKFSEWVIQCSELGASPFVRWPEDMPQDIKTCLEMCWNIDPERRPSMDDILHMLSVPLV</sequence>
<gene>
    <name evidence="6" type="ORF">AMATHDRAFT_68852</name>
</gene>
<name>A0A2A9N9Y2_9AGAR</name>
<feature type="domain" description="Protein kinase" evidence="5">
    <location>
        <begin position="1"/>
        <end position="307"/>
    </location>
</feature>
<dbReference type="InterPro" id="IPR001245">
    <property type="entry name" value="Ser-Thr/Tyr_kinase_cat_dom"/>
</dbReference>
<evidence type="ECO:0000256" key="4">
    <source>
        <dbReference type="ARBA" id="ARBA00022840"/>
    </source>
</evidence>
<dbReference type="Proteomes" id="UP000242287">
    <property type="component" value="Unassembled WGS sequence"/>
</dbReference>
<dbReference type="GO" id="GO:0004674">
    <property type="term" value="F:protein serine/threonine kinase activity"/>
    <property type="evidence" value="ECO:0007669"/>
    <property type="project" value="TreeGrafter"/>
</dbReference>
<dbReference type="EMBL" id="KZ302151">
    <property type="protein sequence ID" value="PFH46888.1"/>
    <property type="molecule type" value="Genomic_DNA"/>
</dbReference>
<evidence type="ECO:0000313" key="7">
    <source>
        <dbReference type="Proteomes" id="UP000242287"/>
    </source>
</evidence>
<dbReference type="Pfam" id="PF07714">
    <property type="entry name" value="PK_Tyr_Ser-Thr"/>
    <property type="match status" value="1"/>
</dbReference>
<dbReference type="SUPFAM" id="SSF56112">
    <property type="entry name" value="Protein kinase-like (PK-like)"/>
    <property type="match status" value="1"/>
</dbReference>
<dbReference type="PANTHER" id="PTHR44329">
    <property type="entry name" value="SERINE/THREONINE-PROTEIN KINASE TNNI3K-RELATED"/>
    <property type="match status" value="1"/>
</dbReference>
<evidence type="ECO:0000259" key="5">
    <source>
        <dbReference type="PROSITE" id="PS50011"/>
    </source>
</evidence>
<organism evidence="6 7">
    <name type="scientific">Amanita thiersii Skay4041</name>
    <dbReference type="NCBI Taxonomy" id="703135"/>
    <lineage>
        <taxon>Eukaryota</taxon>
        <taxon>Fungi</taxon>
        <taxon>Dikarya</taxon>
        <taxon>Basidiomycota</taxon>
        <taxon>Agaricomycotina</taxon>
        <taxon>Agaricomycetes</taxon>
        <taxon>Agaricomycetidae</taxon>
        <taxon>Agaricales</taxon>
        <taxon>Pluteineae</taxon>
        <taxon>Amanitaceae</taxon>
        <taxon>Amanita</taxon>
    </lineage>
</organism>
<keyword evidence="1" id="KW-0808">Transferase</keyword>